<reference evidence="4" key="1">
    <citation type="journal article" date="2019" name="Int. J. Syst. Evol. Microbiol.">
        <title>The Global Catalogue of Microorganisms (GCM) 10K type strain sequencing project: providing services to taxonomists for standard genome sequencing and annotation.</title>
        <authorList>
            <consortium name="The Broad Institute Genomics Platform"/>
            <consortium name="The Broad Institute Genome Sequencing Center for Infectious Disease"/>
            <person name="Wu L."/>
            <person name="Ma J."/>
        </authorList>
    </citation>
    <scope>NUCLEOTIDE SEQUENCE [LARGE SCALE GENOMIC DNA]</scope>
    <source>
        <strain evidence="4">CAIM 431</strain>
    </source>
</reference>
<dbReference type="RefSeq" id="WP_343875304.1">
    <property type="nucleotide sequence ID" value="NZ_BAAAIX010000030.1"/>
</dbReference>
<evidence type="ECO:0000256" key="1">
    <source>
        <dbReference type="SAM" id="Phobius"/>
    </source>
</evidence>
<evidence type="ECO:0000259" key="2">
    <source>
        <dbReference type="Pfam" id="PF10756"/>
    </source>
</evidence>
<organism evidence="3 4">
    <name type="scientific">Luteococcus peritonei</name>
    <dbReference type="NCBI Taxonomy" id="88874"/>
    <lineage>
        <taxon>Bacteria</taxon>
        <taxon>Bacillati</taxon>
        <taxon>Actinomycetota</taxon>
        <taxon>Actinomycetes</taxon>
        <taxon>Propionibacteriales</taxon>
        <taxon>Propionibacteriaceae</taxon>
        <taxon>Luteococcus</taxon>
    </lineage>
</organism>
<feature type="transmembrane region" description="Helical" evidence="1">
    <location>
        <begin position="56"/>
        <end position="77"/>
    </location>
</feature>
<dbReference type="Pfam" id="PF10756">
    <property type="entry name" value="bPH_6"/>
    <property type="match status" value="1"/>
</dbReference>
<proteinExistence type="predicted"/>
<protein>
    <submittedName>
        <fullName evidence="3">PH domain-containing protein</fullName>
    </submittedName>
</protein>
<name>A0ABW4RY44_9ACTN</name>
<accession>A0ABW4RY44</accession>
<sequence length="174" mass="18955">MTGLPRVPERSEYRSRPAMAMATGLALVLLGFTAAGWIGLGAAIRAQFTWPQIATLLLILAILVGGMFAIAFSSIVADREGVRVRNVVFRHRYRWDQVLNVQLGDGDAWAYLVLGPDEDHPEPRHQMAMGIQRSDRAAEQQVADLRQVIAVRRAELGLADPTAAPRGTEAPGMG</sequence>
<feature type="domain" description="Low molecular weight protein antigen 6 PH" evidence="2">
    <location>
        <begin position="75"/>
        <end position="134"/>
    </location>
</feature>
<gene>
    <name evidence="3" type="ORF">ACFSCS_13155</name>
</gene>
<dbReference type="InterPro" id="IPR019692">
    <property type="entry name" value="CFP-6_PH"/>
</dbReference>
<keyword evidence="1" id="KW-0812">Transmembrane</keyword>
<feature type="transmembrane region" description="Helical" evidence="1">
    <location>
        <begin position="20"/>
        <end position="44"/>
    </location>
</feature>
<keyword evidence="1" id="KW-0472">Membrane</keyword>
<keyword evidence="1" id="KW-1133">Transmembrane helix</keyword>
<comment type="caution">
    <text evidence="3">The sequence shown here is derived from an EMBL/GenBank/DDBJ whole genome shotgun (WGS) entry which is preliminary data.</text>
</comment>
<dbReference type="Proteomes" id="UP001597326">
    <property type="component" value="Unassembled WGS sequence"/>
</dbReference>
<dbReference type="EMBL" id="JBHUFZ010000029">
    <property type="protein sequence ID" value="MFD1891121.1"/>
    <property type="molecule type" value="Genomic_DNA"/>
</dbReference>
<evidence type="ECO:0000313" key="4">
    <source>
        <dbReference type="Proteomes" id="UP001597326"/>
    </source>
</evidence>
<evidence type="ECO:0000313" key="3">
    <source>
        <dbReference type="EMBL" id="MFD1891121.1"/>
    </source>
</evidence>
<keyword evidence="4" id="KW-1185">Reference proteome</keyword>